<dbReference type="EMBL" id="BAABAL010000009">
    <property type="protein sequence ID" value="GAA4006735.1"/>
    <property type="molecule type" value="Genomic_DNA"/>
</dbReference>
<dbReference type="Gene3D" id="3.30.530.20">
    <property type="match status" value="1"/>
</dbReference>
<evidence type="ECO:0000313" key="1">
    <source>
        <dbReference type="EMBL" id="GAA4006735.1"/>
    </source>
</evidence>
<evidence type="ECO:0000313" key="2">
    <source>
        <dbReference type="Proteomes" id="UP001501747"/>
    </source>
</evidence>
<name>A0ABP7S4Y0_9PSEU</name>
<dbReference type="SUPFAM" id="SSF55961">
    <property type="entry name" value="Bet v1-like"/>
    <property type="match status" value="1"/>
</dbReference>
<dbReference type="InterPro" id="IPR019587">
    <property type="entry name" value="Polyketide_cyclase/dehydratase"/>
</dbReference>
<dbReference type="PANTHER" id="PTHR39683:SF4">
    <property type="entry name" value="COENZYME Q-BINDING PROTEIN COQ10 START DOMAIN-CONTAINING PROTEIN"/>
    <property type="match status" value="1"/>
</dbReference>
<dbReference type="PANTHER" id="PTHR39683">
    <property type="entry name" value="CONSERVED PROTEIN TB16.3"/>
    <property type="match status" value="1"/>
</dbReference>
<reference evidence="2" key="1">
    <citation type="journal article" date="2019" name="Int. J. Syst. Evol. Microbiol.">
        <title>The Global Catalogue of Microorganisms (GCM) 10K type strain sequencing project: providing services to taxonomists for standard genome sequencing and annotation.</title>
        <authorList>
            <consortium name="The Broad Institute Genomics Platform"/>
            <consortium name="The Broad Institute Genome Sequencing Center for Infectious Disease"/>
            <person name="Wu L."/>
            <person name="Ma J."/>
        </authorList>
    </citation>
    <scope>NUCLEOTIDE SEQUENCE [LARGE SCALE GENOMIC DNA]</scope>
    <source>
        <strain evidence="2">JCM 17342</strain>
    </source>
</reference>
<comment type="caution">
    <text evidence="1">The sequence shown here is derived from an EMBL/GenBank/DDBJ whole genome shotgun (WGS) entry which is preliminary data.</text>
</comment>
<protein>
    <submittedName>
        <fullName evidence="1">SRPBCC family protein</fullName>
    </submittedName>
</protein>
<dbReference type="InterPro" id="IPR023393">
    <property type="entry name" value="START-like_dom_sf"/>
</dbReference>
<gene>
    <name evidence="1" type="ORF">GCM10022247_30600</name>
</gene>
<dbReference type="Pfam" id="PF10604">
    <property type="entry name" value="Polyketide_cyc2"/>
    <property type="match status" value="1"/>
</dbReference>
<accession>A0ABP7S4Y0</accession>
<dbReference type="RefSeq" id="WP_344875151.1">
    <property type="nucleotide sequence ID" value="NZ_BAABAL010000009.1"/>
</dbReference>
<dbReference type="CDD" id="cd07819">
    <property type="entry name" value="SRPBCC_2"/>
    <property type="match status" value="1"/>
</dbReference>
<dbReference type="Proteomes" id="UP001501747">
    <property type="component" value="Unassembled WGS sequence"/>
</dbReference>
<organism evidence="1 2">
    <name type="scientific">Allokutzneria multivorans</name>
    <dbReference type="NCBI Taxonomy" id="1142134"/>
    <lineage>
        <taxon>Bacteria</taxon>
        <taxon>Bacillati</taxon>
        <taxon>Actinomycetota</taxon>
        <taxon>Actinomycetes</taxon>
        <taxon>Pseudonocardiales</taxon>
        <taxon>Pseudonocardiaceae</taxon>
        <taxon>Allokutzneria</taxon>
    </lineage>
</organism>
<proteinExistence type="predicted"/>
<keyword evidence="2" id="KW-1185">Reference proteome</keyword>
<sequence length="147" mass="16149">MADQSTQSIVIDATPEQIMAVISGFAKYPEWAEAVKHTEVLSSDSAGRGEQVRFVIDAGPIKDEYVLDYDWAADGRSVSWNLVKGQMQKAQAGSYVLAPESDCSTKVTYSLSVELTIPMIGLFRRKAEKMIMDVALKELKNRAESAA</sequence>